<dbReference type="Gene3D" id="3.30.450.20">
    <property type="entry name" value="PAS domain"/>
    <property type="match status" value="4"/>
</dbReference>
<dbReference type="InterPro" id="IPR013656">
    <property type="entry name" value="PAS_4"/>
</dbReference>
<evidence type="ECO:0000256" key="3">
    <source>
        <dbReference type="ARBA" id="ARBA00022553"/>
    </source>
</evidence>
<name>A0ABW0PG59_9BURK</name>
<keyword evidence="5" id="KW-0418">Kinase</keyword>
<accession>A0ABW0PG59</accession>
<dbReference type="Gene3D" id="3.30.450.40">
    <property type="match status" value="1"/>
</dbReference>
<dbReference type="Pfam" id="PF00512">
    <property type="entry name" value="HisKA"/>
    <property type="match status" value="1"/>
</dbReference>
<dbReference type="NCBIfam" id="TIGR00229">
    <property type="entry name" value="sensory_box"/>
    <property type="match status" value="1"/>
</dbReference>
<dbReference type="Pfam" id="PF08447">
    <property type="entry name" value="PAS_3"/>
    <property type="match status" value="1"/>
</dbReference>
<dbReference type="SMART" id="SM00388">
    <property type="entry name" value="HisKA"/>
    <property type="match status" value="1"/>
</dbReference>
<dbReference type="CDD" id="cd00130">
    <property type="entry name" value="PAS"/>
    <property type="match status" value="1"/>
</dbReference>
<dbReference type="SUPFAM" id="SSF55781">
    <property type="entry name" value="GAF domain-like"/>
    <property type="match status" value="1"/>
</dbReference>
<keyword evidence="12" id="KW-1185">Reference proteome</keyword>
<dbReference type="InterPro" id="IPR036890">
    <property type="entry name" value="HATPase_C_sf"/>
</dbReference>
<keyword evidence="3 6" id="KW-0597">Phosphoprotein</keyword>
<dbReference type="InterPro" id="IPR001789">
    <property type="entry name" value="Sig_transdc_resp-reg_receiver"/>
</dbReference>
<dbReference type="Pfam" id="PF02518">
    <property type="entry name" value="HATPase_c"/>
    <property type="match status" value="1"/>
</dbReference>
<dbReference type="PRINTS" id="PR00344">
    <property type="entry name" value="BCTRLSENSOR"/>
</dbReference>
<dbReference type="SMART" id="SM00091">
    <property type="entry name" value="PAS"/>
    <property type="match status" value="3"/>
</dbReference>
<dbReference type="Gene3D" id="3.30.565.10">
    <property type="entry name" value="Histidine kinase-like ATPase, C-terminal domain"/>
    <property type="match status" value="1"/>
</dbReference>
<feature type="coiled-coil region" evidence="7">
    <location>
        <begin position="285"/>
        <end position="315"/>
    </location>
</feature>
<feature type="domain" description="Histidine kinase" evidence="8">
    <location>
        <begin position="728"/>
        <end position="946"/>
    </location>
</feature>
<dbReference type="InterPro" id="IPR035965">
    <property type="entry name" value="PAS-like_dom_sf"/>
</dbReference>
<keyword evidence="7" id="KW-0175">Coiled coil</keyword>
<dbReference type="CDD" id="cd00082">
    <property type="entry name" value="HisKA"/>
    <property type="match status" value="1"/>
</dbReference>
<feature type="domain" description="Response regulatory" evidence="9">
    <location>
        <begin position="970"/>
        <end position="1086"/>
    </location>
</feature>
<dbReference type="EC" id="2.7.13.3" evidence="2"/>
<dbReference type="Gene3D" id="2.10.70.100">
    <property type="match status" value="1"/>
</dbReference>
<evidence type="ECO:0000256" key="2">
    <source>
        <dbReference type="ARBA" id="ARBA00012438"/>
    </source>
</evidence>
<dbReference type="SUPFAM" id="SSF52172">
    <property type="entry name" value="CheY-like"/>
    <property type="match status" value="1"/>
</dbReference>
<evidence type="ECO:0000313" key="12">
    <source>
        <dbReference type="Proteomes" id="UP001596031"/>
    </source>
</evidence>
<evidence type="ECO:0000259" key="8">
    <source>
        <dbReference type="PROSITE" id="PS50109"/>
    </source>
</evidence>
<dbReference type="PROSITE" id="PS50110">
    <property type="entry name" value="RESPONSE_REGULATORY"/>
    <property type="match status" value="1"/>
</dbReference>
<dbReference type="InterPro" id="IPR003661">
    <property type="entry name" value="HisK_dim/P_dom"/>
</dbReference>
<dbReference type="Gene3D" id="1.10.287.130">
    <property type="match status" value="1"/>
</dbReference>
<dbReference type="InterPro" id="IPR029016">
    <property type="entry name" value="GAF-like_dom_sf"/>
</dbReference>
<dbReference type="Pfam" id="PF00072">
    <property type="entry name" value="Response_reg"/>
    <property type="match status" value="1"/>
</dbReference>
<dbReference type="SUPFAM" id="SSF47384">
    <property type="entry name" value="Homodimeric domain of signal transducing histidine kinase"/>
    <property type="match status" value="1"/>
</dbReference>
<dbReference type="InterPro" id="IPR003018">
    <property type="entry name" value="GAF"/>
</dbReference>
<dbReference type="PANTHER" id="PTHR43047:SF64">
    <property type="entry name" value="HISTIDINE KINASE CONTAINING CHEY-HOMOLOGOUS RECEIVER DOMAIN AND PAS DOMAIN-RELATED"/>
    <property type="match status" value="1"/>
</dbReference>
<dbReference type="Pfam" id="PF08448">
    <property type="entry name" value="PAS_4"/>
    <property type="match status" value="3"/>
</dbReference>
<evidence type="ECO:0000256" key="5">
    <source>
        <dbReference type="ARBA" id="ARBA00022777"/>
    </source>
</evidence>
<evidence type="ECO:0000256" key="6">
    <source>
        <dbReference type="PROSITE-ProRule" id="PRU00169"/>
    </source>
</evidence>
<keyword evidence="4" id="KW-0808">Transferase</keyword>
<dbReference type="SUPFAM" id="SSF55785">
    <property type="entry name" value="PYP-like sensor domain (PAS domain)"/>
    <property type="match status" value="4"/>
</dbReference>
<dbReference type="SMART" id="SM00448">
    <property type="entry name" value="REC"/>
    <property type="match status" value="1"/>
</dbReference>
<feature type="modified residue" description="4-aspartylphosphate" evidence="6">
    <location>
        <position position="1019"/>
    </location>
</feature>
<evidence type="ECO:0000256" key="1">
    <source>
        <dbReference type="ARBA" id="ARBA00000085"/>
    </source>
</evidence>
<evidence type="ECO:0000313" key="11">
    <source>
        <dbReference type="EMBL" id="MFC5511273.1"/>
    </source>
</evidence>
<dbReference type="InterPro" id="IPR004358">
    <property type="entry name" value="Sig_transdc_His_kin-like_C"/>
</dbReference>
<comment type="catalytic activity">
    <reaction evidence="1">
        <text>ATP + protein L-histidine = ADP + protein N-phospho-L-histidine.</text>
        <dbReference type="EC" id="2.7.13.3"/>
    </reaction>
</comment>
<dbReference type="Pfam" id="PF01590">
    <property type="entry name" value="GAF"/>
    <property type="match status" value="1"/>
</dbReference>
<gene>
    <name evidence="11" type="ORF">ACFPOU_09050</name>
</gene>
<dbReference type="InterPro" id="IPR013655">
    <property type="entry name" value="PAS_fold_3"/>
</dbReference>
<dbReference type="InterPro" id="IPR036097">
    <property type="entry name" value="HisK_dim/P_sf"/>
</dbReference>
<evidence type="ECO:0000259" key="10">
    <source>
        <dbReference type="PROSITE" id="PS50113"/>
    </source>
</evidence>
<comment type="caution">
    <text evidence="11">The sequence shown here is derived from an EMBL/GenBank/DDBJ whole genome shotgun (WGS) entry which is preliminary data.</text>
</comment>
<evidence type="ECO:0000259" key="9">
    <source>
        <dbReference type="PROSITE" id="PS50110"/>
    </source>
</evidence>
<dbReference type="Proteomes" id="UP001596031">
    <property type="component" value="Unassembled WGS sequence"/>
</dbReference>
<dbReference type="SMART" id="SM00387">
    <property type="entry name" value="HATPase_c"/>
    <property type="match status" value="1"/>
</dbReference>
<proteinExistence type="predicted"/>
<dbReference type="RefSeq" id="WP_379719676.1">
    <property type="nucleotide sequence ID" value="NZ_JBHSMS010000028.1"/>
</dbReference>
<dbReference type="InterPro" id="IPR003594">
    <property type="entry name" value="HATPase_dom"/>
</dbReference>
<dbReference type="InterPro" id="IPR000700">
    <property type="entry name" value="PAS-assoc_C"/>
</dbReference>
<dbReference type="PROSITE" id="PS50109">
    <property type="entry name" value="HIS_KIN"/>
    <property type="match status" value="1"/>
</dbReference>
<evidence type="ECO:0000256" key="4">
    <source>
        <dbReference type="ARBA" id="ARBA00022679"/>
    </source>
</evidence>
<reference evidence="12" key="1">
    <citation type="journal article" date="2019" name="Int. J. Syst. Evol. Microbiol.">
        <title>The Global Catalogue of Microorganisms (GCM) 10K type strain sequencing project: providing services to taxonomists for standard genome sequencing and annotation.</title>
        <authorList>
            <consortium name="The Broad Institute Genomics Platform"/>
            <consortium name="The Broad Institute Genome Sequencing Center for Infectious Disease"/>
            <person name="Wu L."/>
            <person name="Ma J."/>
        </authorList>
    </citation>
    <scope>NUCLEOTIDE SEQUENCE [LARGE SCALE GENOMIC DNA]</scope>
    <source>
        <strain evidence="12">CCUG 38813</strain>
    </source>
</reference>
<dbReference type="EMBL" id="JBHSMS010000028">
    <property type="protein sequence ID" value="MFC5511273.1"/>
    <property type="molecule type" value="Genomic_DNA"/>
</dbReference>
<protein>
    <recommendedName>
        <fullName evidence="2">histidine kinase</fullName>
        <ecNumber evidence="2">2.7.13.3</ecNumber>
    </recommendedName>
</protein>
<dbReference type="InterPro" id="IPR000014">
    <property type="entry name" value="PAS"/>
</dbReference>
<dbReference type="InterPro" id="IPR011006">
    <property type="entry name" value="CheY-like_superfamily"/>
</dbReference>
<feature type="domain" description="PAC" evidence="10">
    <location>
        <begin position="669"/>
        <end position="717"/>
    </location>
</feature>
<dbReference type="PROSITE" id="PS50113">
    <property type="entry name" value="PAC"/>
    <property type="match status" value="1"/>
</dbReference>
<dbReference type="Gene3D" id="3.40.50.2300">
    <property type="match status" value="1"/>
</dbReference>
<dbReference type="PANTHER" id="PTHR43047">
    <property type="entry name" value="TWO-COMPONENT HISTIDINE PROTEIN KINASE"/>
    <property type="match status" value="1"/>
</dbReference>
<sequence length="1093" mass="119057">MPPSEPSFHALFDASPNPYLVLDRQLHIVSANRAYLASTRRALPDIVGRWAWDAFPTDPETLKQSIASFERVIRTRQPDTMALLRFDIACAQAPGGFEPRYWSITHTPVFDAAGEVAFVMQHPIDVTEIERMRSAARGAGEGDLLPEHSGLIDRAEHVFRQNLTLQADLERLNALFQQAPSFMAVLRGPEHVYELVNDAIVELMGQRQYLGRTVREAVPELAGQGFHDLLDRVYASGEAFVAHAMPAQLRRHGGQLEERFLDFIYQPILGDGHEVSGVFVEGTDVTDQVRALAEVEEKVKRLESAERQLAFQLELADSLRPLNSGADIAATASAVLGRRLGVARVLYTEVDPASMNLGVRGDWSDPQVASLTGTDLALDQFGRGIGTELLAGRPVLVDDAGAAGGACAADARFQAGAHLTVPVFEADTLRAVLNLQYATAHHWTGEELRMARDMAERTRAAVDAANAQRALRAERDASQTIFDSMAEGFGLLDPAWRLVKMNAAGLKLLRRGEDVLGTGFWDAFAETRGTGVERLCRRVKETGVADIVEYPHPTGGGGVRWLEVRAFPALGDGIALFFRDVTVRRDAQERQRETAERLHFILESAQLGAWELDLATGATRRSLLHDRCFGYDAPVPDWSLARFLAHVHPDERERVGAEFGDALTSGKVFETECRVFWPDGTLHWLVVFGARHAGAERIAGIVYDISERKQAEEKLRLEGRRKDEFLAMLAHELRNPLAPIGAAAQILSLGTPDAAKVRKTSAIITRQVAHITSLIDDLLDVSRVSGGLVRLEKAPVDVRDAVADAVEQVRPLVEARGHRLDVQLAPGHTVVAGDRKRLVQVLSNLLNNAAKYTPQHGRIAMHMEISGDSVVLCVIDDGIGMTPDVQAGVFDLFTQAERTPDRSQGGLGIGLALVRSLVELHGGRVSVHSDGLGRGSKFSVVLPRLPQAAAVDATRTAAASGAHAKPAPLRVLVVDDNVDAAQLLAMFLDSAGHRVAVEHDPVRALDAAATGGFDAFLLDIGLPGMDGRELARRLRRLPQGRHALLIAVTGYGSAQDREAALNAGFDHHFVKPAPLEKLLAIFARTVRRGTDAH</sequence>
<dbReference type="InterPro" id="IPR005467">
    <property type="entry name" value="His_kinase_dom"/>
</dbReference>
<evidence type="ECO:0000256" key="7">
    <source>
        <dbReference type="SAM" id="Coils"/>
    </source>
</evidence>
<dbReference type="SUPFAM" id="SSF55874">
    <property type="entry name" value="ATPase domain of HSP90 chaperone/DNA topoisomerase II/histidine kinase"/>
    <property type="match status" value="1"/>
</dbReference>
<organism evidence="11 12">
    <name type="scientific">Massilia jejuensis</name>
    <dbReference type="NCBI Taxonomy" id="648894"/>
    <lineage>
        <taxon>Bacteria</taxon>
        <taxon>Pseudomonadati</taxon>
        <taxon>Pseudomonadota</taxon>
        <taxon>Betaproteobacteria</taxon>
        <taxon>Burkholderiales</taxon>
        <taxon>Oxalobacteraceae</taxon>
        <taxon>Telluria group</taxon>
        <taxon>Massilia</taxon>
    </lineage>
</organism>